<sequence length="392" mass="44950">MFTWSDIGTLAAVLTLVTLPLVMSENGIKFLSLAIKTLLRTTRPSLAKCERLLWEDIPEGIISEDLPVRESITQLRNTTHSSSKRCWLNSLAKVFPRTWNSPFRRPARVDKPISLACLREYVCTDAKTLLAFIICSARPRYSDGETYPRSVIDWYPEGLRFSVAAVELWEVENSNTLVAHLHGSMLHHLTKGDLEGILAGYPPWYREYLQKGQNQRIPHPIQEPSDIFRAGWVIAVGLFWTTPLLGPQLDRTLKYKPIKRVFDILSEKIMPEYPDNDNIISAVKVVRYMWETGSDSGVERYLTPDLFYDRPNLSESCCVLAMRVFNDLCKLSHEDKSNLTPILLQVLQAAVHGTKTVVSHYKDHELNEDWVPPCLRDPKRLVYIQDCSRENH</sequence>
<gene>
    <name evidence="1" type="ORF">L207DRAFT_573100</name>
</gene>
<organism evidence="1 2">
    <name type="scientific">Hyaloscypha variabilis (strain UAMH 11265 / GT02V1 / F)</name>
    <name type="common">Meliniomyces variabilis</name>
    <dbReference type="NCBI Taxonomy" id="1149755"/>
    <lineage>
        <taxon>Eukaryota</taxon>
        <taxon>Fungi</taxon>
        <taxon>Dikarya</taxon>
        <taxon>Ascomycota</taxon>
        <taxon>Pezizomycotina</taxon>
        <taxon>Leotiomycetes</taxon>
        <taxon>Helotiales</taxon>
        <taxon>Hyaloscyphaceae</taxon>
        <taxon>Hyaloscypha</taxon>
        <taxon>Hyaloscypha variabilis</taxon>
    </lineage>
</organism>
<name>A0A2J6QXL0_HYAVF</name>
<reference evidence="1 2" key="1">
    <citation type="submission" date="2016-04" db="EMBL/GenBank/DDBJ databases">
        <title>A degradative enzymes factory behind the ericoid mycorrhizal symbiosis.</title>
        <authorList>
            <consortium name="DOE Joint Genome Institute"/>
            <person name="Martino E."/>
            <person name="Morin E."/>
            <person name="Grelet G."/>
            <person name="Kuo A."/>
            <person name="Kohler A."/>
            <person name="Daghino S."/>
            <person name="Barry K."/>
            <person name="Choi C."/>
            <person name="Cichocki N."/>
            <person name="Clum A."/>
            <person name="Copeland A."/>
            <person name="Hainaut M."/>
            <person name="Haridas S."/>
            <person name="Labutti K."/>
            <person name="Lindquist E."/>
            <person name="Lipzen A."/>
            <person name="Khouja H.-R."/>
            <person name="Murat C."/>
            <person name="Ohm R."/>
            <person name="Olson A."/>
            <person name="Spatafora J."/>
            <person name="Veneault-Fourrey C."/>
            <person name="Henrissat B."/>
            <person name="Grigoriev I."/>
            <person name="Martin F."/>
            <person name="Perotto S."/>
        </authorList>
    </citation>
    <scope>NUCLEOTIDE SEQUENCE [LARGE SCALE GENOMIC DNA]</scope>
    <source>
        <strain evidence="1 2">F</strain>
    </source>
</reference>
<accession>A0A2J6QXL0</accession>
<proteinExistence type="predicted"/>
<protein>
    <submittedName>
        <fullName evidence="1">Uncharacterized protein</fullName>
    </submittedName>
</protein>
<dbReference type="AlphaFoldDB" id="A0A2J6QXL0"/>
<dbReference type="EMBL" id="KZ613964">
    <property type="protein sequence ID" value="PMD31003.1"/>
    <property type="molecule type" value="Genomic_DNA"/>
</dbReference>
<evidence type="ECO:0000313" key="2">
    <source>
        <dbReference type="Proteomes" id="UP000235786"/>
    </source>
</evidence>
<dbReference type="OrthoDB" id="5292533at2759"/>
<evidence type="ECO:0000313" key="1">
    <source>
        <dbReference type="EMBL" id="PMD31003.1"/>
    </source>
</evidence>
<keyword evidence="2" id="KW-1185">Reference proteome</keyword>
<dbReference type="Proteomes" id="UP000235786">
    <property type="component" value="Unassembled WGS sequence"/>
</dbReference>